<comment type="pathway">
    <text evidence="1 8 9">Sulfur metabolism; glutathione biosynthesis; glutathione from L-cysteine and L-glutamate: step 1/2.</text>
</comment>
<gene>
    <name evidence="8 11" type="primary">gshA</name>
    <name evidence="11" type="ORF">D9V69_02025</name>
</gene>
<keyword evidence="3 8" id="KW-0436">Ligase</keyword>
<feature type="domain" description="Glutamate--cysteine ligase" evidence="10">
    <location>
        <begin position="13"/>
        <end position="377"/>
    </location>
</feature>
<evidence type="ECO:0000256" key="5">
    <source>
        <dbReference type="ARBA" id="ARBA00022741"/>
    </source>
</evidence>
<dbReference type="InterPro" id="IPR014746">
    <property type="entry name" value="Gln_synth/guanido_kin_cat_dom"/>
</dbReference>
<dbReference type="SUPFAM" id="SSF55931">
    <property type="entry name" value="Glutamine synthetase/guanido kinase"/>
    <property type="match status" value="1"/>
</dbReference>
<protein>
    <recommendedName>
        <fullName evidence="8">Glutamate--cysteine ligase</fullName>
        <ecNumber evidence="8">6.3.2.2</ecNumber>
    </recommendedName>
    <alternativeName>
        <fullName evidence="8">Gamma-ECS</fullName>
        <shortName evidence="8">GCS</shortName>
    </alternativeName>
    <alternativeName>
        <fullName evidence="8">Gamma-glutamylcysteine synthetase</fullName>
    </alternativeName>
</protein>
<organism evidence="11 12">
    <name type="scientific">Buchnera aphidicola</name>
    <name type="common">Hyadaphis tataricae</name>
    <dbReference type="NCBI Taxonomy" id="1241859"/>
    <lineage>
        <taxon>Bacteria</taxon>
        <taxon>Pseudomonadati</taxon>
        <taxon>Pseudomonadota</taxon>
        <taxon>Gammaproteobacteria</taxon>
        <taxon>Enterobacterales</taxon>
        <taxon>Erwiniaceae</taxon>
        <taxon>Buchnera</taxon>
    </lineage>
</organism>
<dbReference type="PANTHER" id="PTHR38761">
    <property type="entry name" value="GLUTAMATE--CYSTEINE LIGASE"/>
    <property type="match status" value="1"/>
</dbReference>
<dbReference type="AlphaFoldDB" id="A0A4D6XW37"/>
<evidence type="ECO:0000313" key="11">
    <source>
        <dbReference type="EMBL" id="QCI21696.1"/>
    </source>
</evidence>
<comment type="similarity">
    <text evidence="2 8">Belongs to the glutamate--cysteine ligase type 1 family. Type 1 subfamily.</text>
</comment>
<dbReference type="GO" id="GO:0005829">
    <property type="term" value="C:cytosol"/>
    <property type="evidence" value="ECO:0007669"/>
    <property type="project" value="TreeGrafter"/>
</dbReference>
<name>A0A4D6XW37_9GAMM</name>
<dbReference type="Proteomes" id="UP000298773">
    <property type="component" value="Chromosome"/>
</dbReference>
<dbReference type="OrthoDB" id="9803907at2"/>
<dbReference type="HAMAP" id="MF_00578">
    <property type="entry name" value="Glu_cys_ligase"/>
    <property type="match status" value="1"/>
</dbReference>
<reference evidence="11 12" key="2">
    <citation type="submission" date="2019-05" db="EMBL/GenBank/DDBJ databases">
        <title>Genome evolution of the obligate endosymbiont Buchnera aphidicola.</title>
        <authorList>
            <person name="Moran N.A."/>
        </authorList>
    </citation>
    <scope>NUCLEOTIDE SEQUENCE [LARGE SCALE GENOMIC DNA]</scope>
    <source>
        <strain evidence="11 12">Hta</strain>
    </source>
</reference>
<dbReference type="EC" id="6.3.2.2" evidence="8"/>
<dbReference type="InterPro" id="IPR006334">
    <property type="entry name" value="Glut_cys_ligase"/>
</dbReference>
<dbReference type="InterPro" id="IPR007370">
    <property type="entry name" value="Glu_cys_ligase"/>
</dbReference>
<dbReference type="GO" id="GO:0004357">
    <property type="term" value="F:glutamate-cysteine ligase activity"/>
    <property type="evidence" value="ECO:0007669"/>
    <property type="project" value="UniProtKB-UniRule"/>
</dbReference>
<sequence>MIPDISEKLSCLKKNPKILKGIFRGIEREALRTQKNGIFSENKHPYNIGSALTHRWITTDFAENLLEFITPTSNSIDYLLSFLKNLHSFVASKTPHERIWPFSIPYSYNADTNIKIAQYGLSKIGKIKTTYRIGLKKRYGDLENTISGVHYNFSLPITFWKCWNEKKYVTSISSGYFNLIRNYYQFGWIIPYLFGASPAISKHLFRDKHQIYNFKKPKENILYLPWSTSLRLSNIECIHKKIIDLNIMFNDLNSYVRSLNNAITTPSKKFVNIGLKDANGNLQQLNTNFLQMESELYTQIRPKIRTYNNESFTEALQKRGVEYVEIRSLDINPFSSIGINKTQILFLDLFLIWCALIDSPPMNKNKFLLIIQNWKKIIFEGRKPNQKIYITNPSKANTLEEIVKIIFNDLKKIAWILDDNEKNFLYQKTCEKMILFFKNPELTYSAKCLKLFLEDGAMNTALYLSNQYHKNFIETCSHNIHKNMLEQEVINSHKKQKEIEGQE</sequence>
<comment type="catalytic activity">
    <reaction evidence="7 8 9">
        <text>L-cysteine + L-glutamate + ATP = gamma-L-glutamyl-L-cysteine + ADP + phosphate + H(+)</text>
        <dbReference type="Rhea" id="RHEA:13285"/>
        <dbReference type="ChEBI" id="CHEBI:15378"/>
        <dbReference type="ChEBI" id="CHEBI:29985"/>
        <dbReference type="ChEBI" id="CHEBI:30616"/>
        <dbReference type="ChEBI" id="CHEBI:35235"/>
        <dbReference type="ChEBI" id="CHEBI:43474"/>
        <dbReference type="ChEBI" id="CHEBI:58173"/>
        <dbReference type="ChEBI" id="CHEBI:456216"/>
        <dbReference type="EC" id="6.3.2.2"/>
    </reaction>
</comment>
<dbReference type="GO" id="GO:0006750">
    <property type="term" value="P:glutathione biosynthetic process"/>
    <property type="evidence" value="ECO:0007669"/>
    <property type="project" value="UniProtKB-UniRule"/>
</dbReference>
<dbReference type="GO" id="GO:0046872">
    <property type="term" value="F:metal ion binding"/>
    <property type="evidence" value="ECO:0007669"/>
    <property type="project" value="TreeGrafter"/>
</dbReference>
<proteinExistence type="inferred from homology"/>
<dbReference type="Gene3D" id="3.30.590.20">
    <property type="match status" value="1"/>
</dbReference>
<evidence type="ECO:0000256" key="6">
    <source>
        <dbReference type="ARBA" id="ARBA00022840"/>
    </source>
</evidence>
<evidence type="ECO:0000256" key="4">
    <source>
        <dbReference type="ARBA" id="ARBA00022684"/>
    </source>
</evidence>
<keyword evidence="6 8" id="KW-0067">ATP-binding</keyword>
<dbReference type="PANTHER" id="PTHR38761:SF1">
    <property type="entry name" value="GLUTAMATE--CYSTEINE LIGASE"/>
    <property type="match status" value="1"/>
</dbReference>
<evidence type="ECO:0000256" key="2">
    <source>
        <dbReference type="ARBA" id="ARBA00008772"/>
    </source>
</evidence>
<evidence type="ECO:0000259" key="10">
    <source>
        <dbReference type="Pfam" id="PF04262"/>
    </source>
</evidence>
<dbReference type="UniPathway" id="UPA00142">
    <property type="reaction ID" value="UER00209"/>
</dbReference>
<dbReference type="GO" id="GO:0005524">
    <property type="term" value="F:ATP binding"/>
    <property type="evidence" value="ECO:0007669"/>
    <property type="project" value="UniProtKB-KW"/>
</dbReference>
<reference evidence="11 12" key="1">
    <citation type="submission" date="2018-12" db="EMBL/GenBank/DDBJ databases">
        <authorList>
            <person name="Chong R.A."/>
        </authorList>
    </citation>
    <scope>NUCLEOTIDE SEQUENCE [LARGE SCALE GENOMIC DNA]</scope>
    <source>
        <strain evidence="11 12">Hta</strain>
    </source>
</reference>
<dbReference type="Pfam" id="PF04262">
    <property type="entry name" value="Glu_cys_ligase"/>
    <property type="match status" value="1"/>
</dbReference>
<evidence type="ECO:0000256" key="9">
    <source>
        <dbReference type="RuleBase" id="RU004391"/>
    </source>
</evidence>
<keyword evidence="4 8" id="KW-0317">Glutathione biosynthesis</keyword>
<evidence type="ECO:0000256" key="1">
    <source>
        <dbReference type="ARBA" id="ARBA00005006"/>
    </source>
</evidence>
<evidence type="ECO:0000313" key="12">
    <source>
        <dbReference type="Proteomes" id="UP000298773"/>
    </source>
</evidence>
<evidence type="ECO:0000256" key="8">
    <source>
        <dbReference type="HAMAP-Rule" id="MF_00578"/>
    </source>
</evidence>
<dbReference type="RefSeq" id="WP_158356666.1">
    <property type="nucleotide sequence ID" value="NZ_CP034873.1"/>
</dbReference>
<dbReference type="EMBL" id="CP034873">
    <property type="protein sequence ID" value="QCI21696.1"/>
    <property type="molecule type" value="Genomic_DNA"/>
</dbReference>
<keyword evidence="5 8" id="KW-0547">Nucleotide-binding</keyword>
<accession>A0A4D6XW37</accession>
<evidence type="ECO:0000256" key="3">
    <source>
        <dbReference type="ARBA" id="ARBA00022598"/>
    </source>
</evidence>
<evidence type="ECO:0000256" key="7">
    <source>
        <dbReference type="ARBA" id="ARBA00048819"/>
    </source>
</evidence>
<dbReference type="NCBIfam" id="TIGR01434">
    <property type="entry name" value="glu_cys_ligase"/>
    <property type="match status" value="1"/>
</dbReference>